<proteinExistence type="predicted"/>
<name>A0A7C5R760_9PROT</name>
<comment type="caution">
    <text evidence="1">The sequence shown here is derived from an EMBL/GenBank/DDBJ whole genome shotgun (WGS) entry which is preliminary data.</text>
</comment>
<gene>
    <name evidence="1" type="ORF">ENJ42_01395</name>
</gene>
<dbReference type="EMBL" id="DRMJ01000063">
    <property type="protein sequence ID" value="HHL42247.1"/>
    <property type="molecule type" value="Genomic_DNA"/>
</dbReference>
<dbReference type="Proteomes" id="UP000885830">
    <property type="component" value="Unassembled WGS sequence"/>
</dbReference>
<sequence>MHDKLQTRLHEVRELILELAHKKQGVGTIEESTKWNQQSFATVRPKSGTPIRIAGNIESGTYSLFVHCGTSLISQFRDTHPDMFNYHGNREIRLELNQPLPHTALSLFIMGALTYYLKPA</sequence>
<protein>
    <submittedName>
        <fullName evidence="1">DUF1801 domain-containing protein</fullName>
    </submittedName>
</protein>
<evidence type="ECO:0000313" key="1">
    <source>
        <dbReference type="EMBL" id="HHL42247.1"/>
    </source>
</evidence>
<reference evidence="1" key="1">
    <citation type="journal article" date="2020" name="mSystems">
        <title>Genome- and Community-Level Interaction Insights into Carbon Utilization and Element Cycling Functions of Hydrothermarchaeota in Hydrothermal Sediment.</title>
        <authorList>
            <person name="Zhou Z."/>
            <person name="Liu Y."/>
            <person name="Xu W."/>
            <person name="Pan J."/>
            <person name="Luo Z.H."/>
            <person name="Li M."/>
        </authorList>
    </citation>
    <scope>NUCLEOTIDE SEQUENCE [LARGE SCALE GENOMIC DNA]</scope>
    <source>
        <strain evidence="1">HyVt-485</strain>
    </source>
</reference>
<accession>A0A7C5R760</accession>
<dbReference type="AlphaFoldDB" id="A0A7C5R760"/>
<organism evidence="1">
    <name type="scientific">Hellea balneolensis</name>
    <dbReference type="NCBI Taxonomy" id="287478"/>
    <lineage>
        <taxon>Bacteria</taxon>
        <taxon>Pseudomonadati</taxon>
        <taxon>Pseudomonadota</taxon>
        <taxon>Alphaproteobacteria</taxon>
        <taxon>Maricaulales</taxon>
        <taxon>Robiginitomaculaceae</taxon>
        <taxon>Hellea</taxon>
    </lineage>
</organism>